<proteinExistence type="inferred from homology"/>
<dbReference type="InterPro" id="IPR036812">
    <property type="entry name" value="NAD(P)_OxRdtase_dom_sf"/>
</dbReference>
<evidence type="ECO:0000256" key="2">
    <source>
        <dbReference type="ARBA" id="ARBA00022857"/>
    </source>
</evidence>
<comment type="caution">
    <text evidence="8">The sequence shown here is derived from an EMBL/GenBank/DDBJ whole genome shotgun (WGS) entry which is preliminary data.</text>
</comment>
<sequence>MTDQPAIDVEGYSIPLLGFGTWMLESDDARRMVTEALRIGYRHIDTAWIYKNEEAVGDGIRDALEAGYLNRDDLWLTTKIWVDHFDRDGLLEQARESGLSLGFTPDLLLLHWPKTQPSLQETIDALNEARENGLTRTIGVSNFPSAEFRKAQELSQALLVTNQVEYHPYLKLTKLLETARELDSSITAWSPLAQGKVADDPVLNEIGRAHGKSAAQVTLRWLIQQNVIAIPRTTKESRAAESFNIFDFELSDDEMQRIFGLARPDGRLGDWIDPAFKWDEEWA</sequence>
<name>A0A7W6NQK5_9CAUL</name>
<keyword evidence="2" id="KW-0521">NADP</keyword>
<organism evidence="8 9">
    <name type="scientific">Brevundimonas lenta</name>
    <dbReference type="NCBI Taxonomy" id="424796"/>
    <lineage>
        <taxon>Bacteria</taxon>
        <taxon>Pseudomonadati</taxon>
        <taxon>Pseudomonadota</taxon>
        <taxon>Alphaproteobacteria</taxon>
        <taxon>Caulobacterales</taxon>
        <taxon>Caulobacteraceae</taxon>
        <taxon>Brevundimonas</taxon>
    </lineage>
</organism>
<dbReference type="GO" id="GO:0051596">
    <property type="term" value="P:methylglyoxal catabolic process"/>
    <property type="evidence" value="ECO:0007669"/>
    <property type="project" value="TreeGrafter"/>
</dbReference>
<evidence type="ECO:0000256" key="5">
    <source>
        <dbReference type="PIRSR" id="PIRSR000097-2"/>
    </source>
</evidence>
<evidence type="ECO:0000256" key="3">
    <source>
        <dbReference type="ARBA" id="ARBA00023002"/>
    </source>
</evidence>
<dbReference type="InterPro" id="IPR023210">
    <property type="entry name" value="NADP_OxRdtase_dom"/>
</dbReference>
<dbReference type="PROSITE" id="PS00798">
    <property type="entry name" value="ALDOKETO_REDUCTASE_1"/>
    <property type="match status" value="1"/>
</dbReference>
<feature type="site" description="Lowers pKa of active site Tyr" evidence="6">
    <location>
        <position position="79"/>
    </location>
</feature>
<dbReference type="PANTHER" id="PTHR43827">
    <property type="entry name" value="2,5-DIKETO-D-GLUCONIC ACID REDUCTASE"/>
    <property type="match status" value="1"/>
</dbReference>
<dbReference type="PROSITE" id="PS00062">
    <property type="entry name" value="ALDOKETO_REDUCTASE_2"/>
    <property type="match status" value="1"/>
</dbReference>
<dbReference type="EMBL" id="JACIDM010000002">
    <property type="protein sequence ID" value="MBB4083689.1"/>
    <property type="molecule type" value="Genomic_DNA"/>
</dbReference>
<reference evidence="8 9" key="1">
    <citation type="submission" date="2020-08" db="EMBL/GenBank/DDBJ databases">
        <title>Genomic Encyclopedia of Type Strains, Phase IV (KMG-IV): sequencing the most valuable type-strain genomes for metagenomic binning, comparative biology and taxonomic classification.</title>
        <authorList>
            <person name="Goeker M."/>
        </authorList>
    </citation>
    <scope>NUCLEOTIDE SEQUENCE [LARGE SCALE GENOMIC DNA]</scope>
    <source>
        <strain evidence="8 9">DSM 23960</strain>
    </source>
</reference>
<keyword evidence="3" id="KW-0560">Oxidoreductase</keyword>
<evidence type="ECO:0000256" key="6">
    <source>
        <dbReference type="PIRSR" id="PIRSR000097-3"/>
    </source>
</evidence>
<dbReference type="SUPFAM" id="SSF51430">
    <property type="entry name" value="NAD(P)-linked oxidoreductase"/>
    <property type="match status" value="1"/>
</dbReference>
<dbReference type="PRINTS" id="PR00069">
    <property type="entry name" value="ALDKETRDTASE"/>
</dbReference>
<comment type="similarity">
    <text evidence="1">Belongs to the aldo/keto reductase family.</text>
</comment>
<keyword evidence="9" id="KW-1185">Reference proteome</keyword>
<dbReference type="PIRSF" id="PIRSF000097">
    <property type="entry name" value="AKR"/>
    <property type="match status" value="1"/>
</dbReference>
<evidence type="ECO:0000259" key="7">
    <source>
        <dbReference type="Pfam" id="PF00248"/>
    </source>
</evidence>
<evidence type="ECO:0000313" key="8">
    <source>
        <dbReference type="EMBL" id="MBB4083689.1"/>
    </source>
</evidence>
<accession>A0A7W6NQK5</accession>
<feature type="binding site" evidence="5">
    <location>
        <position position="111"/>
    </location>
    <ligand>
        <name>substrate</name>
    </ligand>
</feature>
<feature type="domain" description="NADP-dependent oxidoreductase" evidence="7">
    <location>
        <begin position="17"/>
        <end position="258"/>
    </location>
</feature>
<dbReference type="RefSeq" id="WP_183204759.1">
    <property type="nucleotide sequence ID" value="NZ_BAAAER010000007.1"/>
</dbReference>
<evidence type="ECO:0000256" key="1">
    <source>
        <dbReference type="ARBA" id="ARBA00007905"/>
    </source>
</evidence>
<dbReference type="Proteomes" id="UP000529946">
    <property type="component" value="Unassembled WGS sequence"/>
</dbReference>
<evidence type="ECO:0000313" key="9">
    <source>
        <dbReference type="Proteomes" id="UP000529946"/>
    </source>
</evidence>
<dbReference type="InterPro" id="IPR018170">
    <property type="entry name" value="Aldo/ket_reductase_CS"/>
</dbReference>
<evidence type="ECO:0000256" key="4">
    <source>
        <dbReference type="PIRSR" id="PIRSR000097-1"/>
    </source>
</evidence>
<dbReference type="Pfam" id="PF00248">
    <property type="entry name" value="Aldo_ket_red"/>
    <property type="match status" value="1"/>
</dbReference>
<dbReference type="AlphaFoldDB" id="A0A7W6NQK5"/>
<dbReference type="PANTHER" id="PTHR43827:SF3">
    <property type="entry name" value="NADP-DEPENDENT OXIDOREDUCTASE DOMAIN-CONTAINING PROTEIN"/>
    <property type="match status" value="1"/>
</dbReference>
<feature type="active site" description="Proton donor" evidence="4">
    <location>
        <position position="50"/>
    </location>
</feature>
<dbReference type="Gene3D" id="3.20.20.100">
    <property type="entry name" value="NADP-dependent oxidoreductase domain"/>
    <property type="match status" value="1"/>
</dbReference>
<gene>
    <name evidence="8" type="ORF">GGR12_002555</name>
</gene>
<dbReference type="GO" id="GO:1990002">
    <property type="term" value="F:methylglyoxal reductase (NADPH) (acetol producing) activity"/>
    <property type="evidence" value="ECO:0007669"/>
    <property type="project" value="TreeGrafter"/>
</dbReference>
<dbReference type="InterPro" id="IPR020471">
    <property type="entry name" value="AKR"/>
</dbReference>
<protein>
    <submittedName>
        <fullName evidence="8">Diketogulonate reductase-like aldo/keto reductase</fullName>
    </submittedName>
</protein>